<dbReference type="InterPro" id="IPR043135">
    <property type="entry name" value="Fur_C"/>
</dbReference>
<keyword evidence="8" id="KW-0804">Transcription</keyword>
<dbReference type="CDD" id="cd07153">
    <property type="entry name" value="Fur_like"/>
    <property type="match status" value="1"/>
</dbReference>
<dbReference type="Proteomes" id="UP001596250">
    <property type="component" value="Unassembled WGS sequence"/>
</dbReference>
<dbReference type="PANTHER" id="PTHR33202:SF1">
    <property type="entry name" value="FERRIC UPTAKE REGULATION PROTEIN"/>
    <property type="match status" value="1"/>
</dbReference>
<evidence type="ECO:0000256" key="1">
    <source>
        <dbReference type="ARBA" id="ARBA00004496"/>
    </source>
</evidence>
<dbReference type="EMBL" id="JBHSQV010000162">
    <property type="protein sequence ID" value="MFC5987416.1"/>
    <property type="molecule type" value="Genomic_DNA"/>
</dbReference>
<evidence type="ECO:0000256" key="5">
    <source>
        <dbReference type="ARBA" id="ARBA00022833"/>
    </source>
</evidence>
<dbReference type="PANTHER" id="PTHR33202">
    <property type="entry name" value="ZINC UPTAKE REGULATION PROTEIN"/>
    <property type="match status" value="1"/>
</dbReference>
<keyword evidence="4" id="KW-0678">Repressor</keyword>
<dbReference type="SUPFAM" id="SSF46785">
    <property type="entry name" value="Winged helix' DNA-binding domain"/>
    <property type="match status" value="1"/>
</dbReference>
<evidence type="ECO:0000256" key="6">
    <source>
        <dbReference type="ARBA" id="ARBA00023015"/>
    </source>
</evidence>
<dbReference type="InterPro" id="IPR036388">
    <property type="entry name" value="WH-like_DNA-bd_sf"/>
</dbReference>
<dbReference type="Gene3D" id="1.10.10.10">
    <property type="entry name" value="Winged helix-like DNA-binding domain superfamily/Winged helix DNA-binding domain"/>
    <property type="match status" value="1"/>
</dbReference>
<keyword evidence="5" id="KW-0862">Zinc</keyword>
<comment type="caution">
    <text evidence="9">The sequence shown here is derived from an EMBL/GenBank/DDBJ whole genome shotgun (WGS) entry which is preliminary data.</text>
</comment>
<evidence type="ECO:0000313" key="9">
    <source>
        <dbReference type="EMBL" id="MFC5987416.1"/>
    </source>
</evidence>
<evidence type="ECO:0000313" key="10">
    <source>
        <dbReference type="Proteomes" id="UP001596250"/>
    </source>
</evidence>
<evidence type="ECO:0000256" key="3">
    <source>
        <dbReference type="ARBA" id="ARBA00022490"/>
    </source>
</evidence>
<comment type="similarity">
    <text evidence="2">Belongs to the Fur family.</text>
</comment>
<dbReference type="Gene3D" id="3.30.1490.190">
    <property type="match status" value="1"/>
</dbReference>
<proteinExistence type="inferred from homology"/>
<keyword evidence="10" id="KW-1185">Reference proteome</keyword>
<evidence type="ECO:0000256" key="7">
    <source>
        <dbReference type="ARBA" id="ARBA00023125"/>
    </source>
</evidence>
<reference evidence="10" key="1">
    <citation type="journal article" date="2019" name="Int. J. Syst. Evol. Microbiol.">
        <title>The Global Catalogue of Microorganisms (GCM) 10K type strain sequencing project: providing services to taxonomists for standard genome sequencing and annotation.</title>
        <authorList>
            <consortium name="The Broad Institute Genomics Platform"/>
            <consortium name="The Broad Institute Genome Sequencing Center for Infectious Disease"/>
            <person name="Wu L."/>
            <person name="Ma J."/>
        </authorList>
    </citation>
    <scope>NUCLEOTIDE SEQUENCE [LARGE SCALE GENOMIC DNA]</scope>
    <source>
        <strain evidence="10">CCM 8749</strain>
    </source>
</reference>
<evidence type="ECO:0000256" key="8">
    <source>
        <dbReference type="ARBA" id="ARBA00023163"/>
    </source>
</evidence>
<protein>
    <submittedName>
        <fullName evidence="9">Fur family transcriptional regulator</fullName>
    </submittedName>
</protein>
<evidence type="ECO:0000256" key="4">
    <source>
        <dbReference type="ARBA" id="ARBA00022491"/>
    </source>
</evidence>
<sequence length="137" mass="16261">MKVEEILTAMSNKGLRITEQRKTLAKLFVEHSGYLAPKEVYEHMSKMYPGMSFDTVYRNLRVLHEMDIIEQFMFEEGVKFKLHCHAHDHHHHFICLECENTVPFEFCPMDYVKTVPDGFTPVKHKFDIYGYCDSCRH</sequence>
<organism evidence="9 10">
    <name type="scientific">Marinicrinis lubricantis</name>
    <dbReference type="NCBI Taxonomy" id="2086470"/>
    <lineage>
        <taxon>Bacteria</taxon>
        <taxon>Bacillati</taxon>
        <taxon>Bacillota</taxon>
        <taxon>Bacilli</taxon>
        <taxon>Bacillales</taxon>
        <taxon>Paenibacillaceae</taxon>
    </lineage>
</organism>
<name>A0ABW1IQU2_9BACL</name>
<keyword evidence="3" id="KW-0963">Cytoplasm</keyword>
<dbReference type="InterPro" id="IPR036390">
    <property type="entry name" value="WH_DNA-bd_sf"/>
</dbReference>
<dbReference type="RefSeq" id="WP_379894790.1">
    <property type="nucleotide sequence ID" value="NZ_CBCSCT010000041.1"/>
</dbReference>
<comment type="subcellular location">
    <subcellularLocation>
        <location evidence="1">Cytoplasm</location>
    </subcellularLocation>
</comment>
<dbReference type="Pfam" id="PF01475">
    <property type="entry name" value="FUR"/>
    <property type="match status" value="1"/>
</dbReference>
<keyword evidence="6" id="KW-0805">Transcription regulation</keyword>
<gene>
    <name evidence="9" type="ORF">ACFPXP_13485</name>
</gene>
<evidence type="ECO:0000256" key="2">
    <source>
        <dbReference type="ARBA" id="ARBA00007957"/>
    </source>
</evidence>
<dbReference type="InterPro" id="IPR002481">
    <property type="entry name" value="FUR"/>
</dbReference>
<keyword evidence="7" id="KW-0238">DNA-binding</keyword>
<accession>A0ABW1IQU2</accession>